<dbReference type="Proteomes" id="UP001227162">
    <property type="component" value="Unassembled WGS sequence"/>
</dbReference>
<accession>A0AAJ1U7U6</accession>
<proteinExistence type="predicted"/>
<comment type="caution">
    <text evidence="2">The sequence shown here is derived from an EMBL/GenBank/DDBJ whole genome shotgun (WGS) entry which is preliminary data.</text>
</comment>
<protein>
    <submittedName>
        <fullName evidence="2">Uncharacterized protein</fullName>
    </submittedName>
</protein>
<reference evidence="2" key="1">
    <citation type="submission" date="2022-07" db="EMBL/GenBank/DDBJ databases">
        <authorList>
            <person name="Otstavnykh N."/>
            <person name="Isaeva M."/>
            <person name="Bystritskaya E."/>
        </authorList>
    </citation>
    <scope>NUCLEOTIDE SEQUENCE</scope>
    <source>
        <strain evidence="2">10Alg 79</strain>
    </source>
</reference>
<evidence type="ECO:0000256" key="1">
    <source>
        <dbReference type="SAM" id="MobiDB-lite"/>
    </source>
</evidence>
<dbReference type="AlphaFoldDB" id="A0AAJ1U7U6"/>
<dbReference type="RefSeq" id="WP_317626186.1">
    <property type="nucleotide sequence ID" value="NZ_JANFFA010000003.1"/>
</dbReference>
<reference evidence="2" key="2">
    <citation type="submission" date="2023-04" db="EMBL/GenBank/DDBJ databases">
        <title>'Rhodoalgimonas zhirmunskyi' gen. nov., isolated from a red alga.</title>
        <authorList>
            <person name="Nedashkovskaya O.I."/>
            <person name="Otstavnykh N.Y."/>
            <person name="Bystritskaya E.P."/>
            <person name="Balabanova L.A."/>
            <person name="Isaeva M.P."/>
        </authorList>
    </citation>
    <scope>NUCLEOTIDE SEQUENCE</scope>
    <source>
        <strain evidence="2">10Alg 79</strain>
    </source>
</reference>
<feature type="region of interest" description="Disordered" evidence="1">
    <location>
        <begin position="38"/>
        <end position="65"/>
    </location>
</feature>
<name>A0AAJ1U7U6_9RHOB</name>
<keyword evidence="3" id="KW-1185">Reference proteome</keyword>
<dbReference type="EMBL" id="JANFFA010000003">
    <property type="protein sequence ID" value="MDQ2094559.1"/>
    <property type="molecule type" value="Genomic_DNA"/>
</dbReference>
<gene>
    <name evidence="2" type="ORF">NOI20_10605</name>
</gene>
<evidence type="ECO:0000313" key="2">
    <source>
        <dbReference type="EMBL" id="MDQ2094559.1"/>
    </source>
</evidence>
<evidence type="ECO:0000313" key="3">
    <source>
        <dbReference type="Proteomes" id="UP001227162"/>
    </source>
</evidence>
<organism evidence="2 3">
    <name type="scientific">Rhodalgimonas zhirmunskyi</name>
    <dbReference type="NCBI Taxonomy" id="2964767"/>
    <lineage>
        <taxon>Bacteria</taxon>
        <taxon>Pseudomonadati</taxon>
        <taxon>Pseudomonadota</taxon>
        <taxon>Alphaproteobacteria</taxon>
        <taxon>Rhodobacterales</taxon>
        <taxon>Roseobacteraceae</taxon>
        <taxon>Rhodalgimonas</taxon>
    </lineage>
</organism>
<sequence>MKRPPDLSELIPADWGDSTLGDLIFGRLAEAKSISGWKSAAGPRNQGGDDAQEVTPWPTIFSTLS</sequence>